<organism evidence="2 3">
    <name type="scientific">Ruminococcus gauvreauii</name>
    <dbReference type="NCBI Taxonomy" id="438033"/>
    <lineage>
        <taxon>Bacteria</taxon>
        <taxon>Bacillati</taxon>
        <taxon>Bacillota</taxon>
        <taxon>Clostridia</taxon>
        <taxon>Eubacteriales</taxon>
        <taxon>Oscillospiraceae</taxon>
        <taxon>Ruminococcus</taxon>
    </lineage>
</organism>
<dbReference type="RefSeq" id="WP_028527997.1">
    <property type="nucleotide sequence ID" value="NZ_CABLBR010000006.1"/>
</dbReference>
<dbReference type="Pfam" id="PF01261">
    <property type="entry name" value="AP_endonuc_2"/>
    <property type="match status" value="1"/>
</dbReference>
<dbReference type="Gene3D" id="3.20.20.150">
    <property type="entry name" value="Divalent-metal-dependent TIM barrel enzymes"/>
    <property type="match status" value="1"/>
</dbReference>
<dbReference type="InterPro" id="IPR013022">
    <property type="entry name" value="Xyl_isomerase-like_TIM-brl"/>
</dbReference>
<protein>
    <submittedName>
        <fullName evidence="2">Sugar phosphate isomerase/epimerase</fullName>
    </submittedName>
</protein>
<dbReference type="Proteomes" id="UP001060164">
    <property type="component" value="Chromosome"/>
</dbReference>
<evidence type="ECO:0000313" key="2">
    <source>
        <dbReference type="EMBL" id="UWP59384.1"/>
    </source>
</evidence>
<dbReference type="InterPro" id="IPR036237">
    <property type="entry name" value="Xyl_isomerase-like_sf"/>
</dbReference>
<proteinExistence type="predicted"/>
<dbReference type="GO" id="GO:0016853">
    <property type="term" value="F:isomerase activity"/>
    <property type="evidence" value="ECO:0007669"/>
    <property type="project" value="UniProtKB-KW"/>
</dbReference>
<gene>
    <name evidence="2" type="ORF">NQ502_18830</name>
</gene>
<dbReference type="PANTHER" id="PTHR12110">
    <property type="entry name" value="HYDROXYPYRUVATE ISOMERASE"/>
    <property type="match status" value="1"/>
</dbReference>
<reference evidence="2" key="1">
    <citation type="journal article" date="2022" name="Cell">
        <title>Design, construction, and in vivo augmentation of a complex gut microbiome.</title>
        <authorList>
            <person name="Cheng A.G."/>
            <person name="Ho P.Y."/>
            <person name="Aranda-Diaz A."/>
            <person name="Jain S."/>
            <person name="Yu F.B."/>
            <person name="Meng X."/>
            <person name="Wang M."/>
            <person name="Iakiviak M."/>
            <person name="Nagashima K."/>
            <person name="Zhao A."/>
            <person name="Murugkar P."/>
            <person name="Patil A."/>
            <person name="Atabakhsh K."/>
            <person name="Weakley A."/>
            <person name="Yan J."/>
            <person name="Brumbaugh A.R."/>
            <person name="Higginbottom S."/>
            <person name="Dimas A."/>
            <person name="Shiver A.L."/>
            <person name="Deutschbauer A."/>
            <person name="Neff N."/>
            <person name="Sonnenburg J.L."/>
            <person name="Huang K.C."/>
            <person name="Fischbach M.A."/>
        </authorList>
    </citation>
    <scope>NUCLEOTIDE SEQUENCE</scope>
    <source>
        <strain evidence="2">DSM 19829</strain>
    </source>
</reference>
<dbReference type="EMBL" id="CP102290">
    <property type="protein sequence ID" value="UWP59384.1"/>
    <property type="molecule type" value="Genomic_DNA"/>
</dbReference>
<feature type="domain" description="Xylose isomerase-like TIM barrel" evidence="1">
    <location>
        <begin position="19"/>
        <end position="278"/>
    </location>
</feature>
<sequence>MKTGILTSGVSQDFERALKLVRADGFRYVEIQYAWGAEDGSRSDQQEREVRRLLEQNHIKCTAVMRNIFSGLSLDDTSPGSLRYQNELEYLRDSIRLAKSYGCSKTRINSFDRHQVVFGYGGAENHLTDGNRIWLKFLRLMEPVCQIAEEEQITIMIETGTNGFLHTAALMRKALDELMCDRLMALWDPANCLYSSEIPYPDGYERLQGKIAEIHIKDLKICKQLASITYCPVGQGMMAPYLKDLAAALHRDRFQGGVILENQVMPAGGTEEEGYRLSVPAFRNIFIRNTK</sequence>
<keyword evidence="2" id="KW-0413">Isomerase</keyword>
<dbReference type="SUPFAM" id="SSF51658">
    <property type="entry name" value="Xylose isomerase-like"/>
    <property type="match status" value="1"/>
</dbReference>
<accession>A0ABY5VFK6</accession>
<dbReference type="PANTHER" id="PTHR12110:SF41">
    <property type="entry name" value="INOSOSE DEHYDRATASE"/>
    <property type="match status" value="1"/>
</dbReference>
<evidence type="ECO:0000313" key="3">
    <source>
        <dbReference type="Proteomes" id="UP001060164"/>
    </source>
</evidence>
<keyword evidence="3" id="KW-1185">Reference proteome</keyword>
<evidence type="ECO:0000259" key="1">
    <source>
        <dbReference type="Pfam" id="PF01261"/>
    </source>
</evidence>
<dbReference type="InterPro" id="IPR050312">
    <property type="entry name" value="IolE/XylAMocC-like"/>
</dbReference>
<name>A0ABY5VFK6_9FIRM</name>